<dbReference type="Gene3D" id="3.30.200.20">
    <property type="entry name" value="Phosphorylase Kinase, domain 1"/>
    <property type="match status" value="1"/>
</dbReference>
<keyword evidence="13" id="KW-0472">Membrane</keyword>
<sequence>MDMINPIKLEGASSGLVIKCLSELGPKSYSNDDLMSFTSNFSESNKIGSGGYGEVYKGRFPSGVLVAVKILKNKDVVEETFMAEIRTIGKVFHRNLVKLLGYCFEDNMKALVYEYMENGSLDKILYENHHSIVEWVKLYGIAIEIANGLNYLHDGLEDQIIHHDIKASNVLLDKNFSAKITDFGLAKPINRDVCCVPLTRTRGTVGYNAPETWMPNSQVTFKCDVYSFGMMLFEILGKRSNGMEENWFPGLVWKQFVNGKLEHIIRDCGIPEKDKEKAIILSKVALRCVQYTPELRPSMKDVVLMLEKKLQVRDPPNPFLFGQISTLQVDPEELRTENIERIREWSDSLEPDLTHPQNIHACPTFASVAGGGNNGPGGDSGVTLQQMKSNVPKRRSSNILKEDLASLVPNKCMELATTKLVGKTTALKYSEMILQWIAKDEVVTVGIHGMGGVGKTTILKDVHNQVKLFIAEQNCFDKIIWVTVSKDGNIAKLQNDIAKALDLKLSSEDDVLERSRLLFQALEWRKRVVIFFDDMWKSISLDEIGIPQPTQENRYKLILTTRSLDVCKRMGCHKDNTITVKPLPKDEAWELFMNKVDQVLIPEVRAVAEMVAEECSGLPLAVITVGAAMRGNCNIDDWKVALNDLRDFSNRIMDMEDIVFKRLKFSYDRLTNKKLRMCFLYCALYPEDYRILTRDLVDFWITDGLIEERNRQDDIRQGQFIVRKLKDHCLLESVDAYDNEYGEIIDGVKMHDLIRDMALRLTNKCFMVKAGACLKDLPNEEEWERGLERTSFMDNDVTKALISPSCPNLSTLFLRDNYLLNSIAHDFFVHMQCLRVLDLRCNWGRGNFQLESLPDSLSYLVNLRALRLSGCMKLVKLPSLAKLVLLRTLELNHTAIEKLPEGIKMLVNLRCLNLHAVELRETIPTGLISKLSALQELYLGGISVDKLYDVGRGESFAQELLSLKELENLNVSFHCLSDYASYVGSSKFNGLVCFYLAIAPLIYDPGLYLGRPPRATVLLCYSPGEHTTQNAPLFPQNTKRVAIHSFHNLRSLNELGWLIKDVRDLVVFAIRLCEKMECIWSWSSEDENEDLSGSQYKCWLQALETIDIYECPKLYTLFNGIPTPTPPCVLPFFCLKVLMIYNCHNLENVFSSSKLLQLLPNLEEIYVCECNKIEELIGDEEEEKGRSIETPIPVQLPMLKKLKFSNLRKLKRIWRGVMICDSLERVCVDNCSELKTLPQFKGEEQSIPPTALKEIIGSRKWWDSLEWDLAYPKNIIQPFFKFKEDCTYAFPTGNSDVKQQDKPSGRCTCSIL</sequence>
<comment type="similarity">
    <text evidence="1">Belongs to the protein kinase superfamily. TKL Ser/Thr protein kinase family. ROCO subfamily.</text>
</comment>
<dbReference type="InterPro" id="IPR027417">
    <property type="entry name" value="P-loop_NTPase"/>
</dbReference>
<feature type="binding site" evidence="16">
    <location>
        <position position="69"/>
    </location>
    <ligand>
        <name>ATP</name>
        <dbReference type="ChEBI" id="CHEBI:30616"/>
    </ligand>
</feature>
<dbReference type="Gene3D" id="1.10.8.430">
    <property type="entry name" value="Helical domain of apoptotic protease-activating factors"/>
    <property type="match status" value="1"/>
</dbReference>
<dbReference type="FunFam" id="1.10.10.10:FF:000322">
    <property type="entry name" value="Probable disease resistance protein At1g63360"/>
    <property type="match status" value="1"/>
</dbReference>
<dbReference type="PROSITE" id="PS00108">
    <property type="entry name" value="PROTEIN_KINASE_ST"/>
    <property type="match status" value="1"/>
</dbReference>
<dbReference type="OrthoDB" id="664960at2759"/>
<keyword evidence="11 16" id="KW-0067">ATP-binding</keyword>
<dbReference type="Gene3D" id="3.80.10.10">
    <property type="entry name" value="Ribonuclease Inhibitor"/>
    <property type="match status" value="2"/>
</dbReference>
<comment type="catalytic activity">
    <reaction evidence="14">
        <text>L-threonyl-[protein] + ATP = O-phospho-L-threonyl-[protein] + ADP + H(+)</text>
        <dbReference type="Rhea" id="RHEA:46608"/>
        <dbReference type="Rhea" id="RHEA-COMP:11060"/>
        <dbReference type="Rhea" id="RHEA-COMP:11605"/>
        <dbReference type="ChEBI" id="CHEBI:15378"/>
        <dbReference type="ChEBI" id="CHEBI:30013"/>
        <dbReference type="ChEBI" id="CHEBI:30616"/>
        <dbReference type="ChEBI" id="CHEBI:61977"/>
        <dbReference type="ChEBI" id="CHEBI:456216"/>
        <dbReference type="EC" id="2.7.11.1"/>
    </reaction>
</comment>
<dbReference type="FunFam" id="3.40.50.300:FF:001091">
    <property type="entry name" value="Probable disease resistance protein At1g61300"/>
    <property type="match status" value="1"/>
</dbReference>
<evidence type="ECO:0000313" key="18">
    <source>
        <dbReference type="EMBL" id="PIA26911.1"/>
    </source>
</evidence>
<dbReference type="PRINTS" id="PR00364">
    <property type="entry name" value="DISEASERSIST"/>
</dbReference>
<dbReference type="Pfam" id="PF07714">
    <property type="entry name" value="PK_Tyr_Ser-Thr"/>
    <property type="match status" value="1"/>
</dbReference>
<evidence type="ECO:0000256" key="1">
    <source>
        <dbReference type="ARBA" id="ARBA00008171"/>
    </source>
</evidence>
<dbReference type="InterPro" id="IPR055414">
    <property type="entry name" value="LRR_R13L4/SHOC2-like"/>
</dbReference>
<dbReference type="InterPro" id="IPR001245">
    <property type="entry name" value="Ser-Thr/Tyr_kinase_cat_dom"/>
</dbReference>
<protein>
    <recommendedName>
        <fullName evidence="3">non-specific serine/threonine protein kinase</fullName>
        <ecNumber evidence="3">2.7.11.1</ecNumber>
    </recommendedName>
</protein>
<evidence type="ECO:0000313" key="19">
    <source>
        <dbReference type="Proteomes" id="UP000230069"/>
    </source>
</evidence>
<evidence type="ECO:0000256" key="13">
    <source>
        <dbReference type="ARBA" id="ARBA00023136"/>
    </source>
</evidence>
<dbReference type="PROSITE" id="PS50011">
    <property type="entry name" value="PROTEIN_KINASE_DOM"/>
    <property type="match status" value="1"/>
</dbReference>
<dbReference type="GO" id="GO:0004674">
    <property type="term" value="F:protein serine/threonine kinase activity"/>
    <property type="evidence" value="ECO:0007669"/>
    <property type="project" value="UniProtKB-KW"/>
</dbReference>
<evidence type="ECO:0000256" key="10">
    <source>
        <dbReference type="ARBA" id="ARBA00022821"/>
    </source>
</evidence>
<keyword evidence="6" id="KW-0812">Transmembrane</keyword>
<dbReference type="InterPro" id="IPR002182">
    <property type="entry name" value="NB-ARC"/>
</dbReference>
<evidence type="ECO:0000259" key="17">
    <source>
        <dbReference type="PROSITE" id="PS50011"/>
    </source>
</evidence>
<evidence type="ECO:0000256" key="2">
    <source>
        <dbReference type="ARBA" id="ARBA00008894"/>
    </source>
</evidence>
<evidence type="ECO:0000256" key="12">
    <source>
        <dbReference type="ARBA" id="ARBA00022989"/>
    </source>
</evidence>
<dbReference type="InterPro" id="IPR058922">
    <property type="entry name" value="WHD_DRP"/>
</dbReference>
<dbReference type="PANTHER" id="PTHR33463:SF187">
    <property type="entry name" value="AND NB-ARC DOMAIN DISEASE RESISTANCE PROTEIN, PUTATIVE-RELATED"/>
    <property type="match status" value="1"/>
</dbReference>
<dbReference type="InterPro" id="IPR011009">
    <property type="entry name" value="Kinase-like_dom_sf"/>
</dbReference>
<evidence type="ECO:0000256" key="5">
    <source>
        <dbReference type="ARBA" id="ARBA00022679"/>
    </source>
</evidence>
<organism evidence="18 19">
    <name type="scientific">Aquilegia coerulea</name>
    <name type="common">Rocky mountain columbine</name>
    <dbReference type="NCBI Taxonomy" id="218851"/>
    <lineage>
        <taxon>Eukaryota</taxon>
        <taxon>Viridiplantae</taxon>
        <taxon>Streptophyta</taxon>
        <taxon>Embryophyta</taxon>
        <taxon>Tracheophyta</taxon>
        <taxon>Spermatophyta</taxon>
        <taxon>Magnoliopsida</taxon>
        <taxon>Ranunculales</taxon>
        <taxon>Ranunculaceae</taxon>
        <taxon>Thalictroideae</taxon>
        <taxon>Aquilegia</taxon>
    </lineage>
</organism>
<comment type="catalytic activity">
    <reaction evidence="15">
        <text>L-seryl-[protein] + ATP = O-phospho-L-seryl-[protein] + ADP + H(+)</text>
        <dbReference type="Rhea" id="RHEA:17989"/>
        <dbReference type="Rhea" id="RHEA-COMP:9863"/>
        <dbReference type="Rhea" id="RHEA-COMP:11604"/>
        <dbReference type="ChEBI" id="CHEBI:15378"/>
        <dbReference type="ChEBI" id="CHEBI:29999"/>
        <dbReference type="ChEBI" id="CHEBI:30616"/>
        <dbReference type="ChEBI" id="CHEBI:83421"/>
        <dbReference type="ChEBI" id="CHEBI:456216"/>
        <dbReference type="EC" id="2.7.11.1"/>
    </reaction>
</comment>
<dbReference type="Pfam" id="PF00931">
    <property type="entry name" value="NB-ARC"/>
    <property type="match status" value="1"/>
</dbReference>
<evidence type="ECO:0000256" key="8">
    <source>
        <dbReference type="ARBA" id="ARBA00022741"/>
    </source>
</evidence>
<keyword evidence="9" id="KW-0418">Kinase</keyword>
<dbReference type="InterPro" id="IPR032675">
    <property type="entry name" value="LRR_dom_sf"/>
</dbReference>
<evidence type="ECO:0000256" key="3">
    <source>
        <dbReference type="ARBA" id="ARBA00012513"/>
    </source>
</evidence>
<dbReference type="InterPro" id="IPR036388">
    <property type="entry name" value="WH-like_DNA-bd_sf"/>
</dbReference>
<dbReference type="InterPro" id="IPR057135">
    <property type="entry name" value="At4g27190-like_LRR"/>
</dbReference>
<evidence type="ECO:0000256" key="6">
    <source>
        <dbReference type="ARBA" id="ARBA00022692"/>
    </source>
</evidence>
<dbReference type="Gene3D" id="1.10.510.10">
    <property type="entry name" value="Transferase(Phosphotransferase) domain 1"/>
    <property type="match status" value="1"/>
</dbReference>
<comment type="similarity">
    <text evidence="2">Belongs to the disease resistance NB-LRR family.</text>
</comment>
<dbReference type="STRING" id="218851.A0A2G5C6Q6"/>
<dbReference type="Pfam" id="PF23598">
    <property type="entry name" value="LRR_14"/>
    <property type="match status" value="1"/>
</dbReference>
<evidence type="ECO:0000256" key="7">
    <source>
        <dbReference type="ARBA" id="ARBA00022737"/>
    </source>
</evidence>
<dbReference type="InterPro" id="IPR050905">
    <property type="entry name" value="Plant_NBS-LRR"/>
</dbReference>
<keyword evidence="7" id="KW-0677">Repeat</keyword>
<evidence type="ECO:0000256" key="15">
    <source>
        <dbReference type="ARBA" id="ARBA00048679"/>
    </source>
</evidence>
<gene>
    <name evidence="18" type="ORF">AQUCO_08500002v1</name>
</gene>
<dbReference type="SUPFAM" id="SSF52058">
    <property type="entry name" value="L domain-like"/>
    <property type="match status" value="1"/>
</dbReference>
<proteinExistence type="inferred from homology"/>
<dbReference type="InterPro" id="IPR000719">
    <property type="entry name" value="Prot_kinase_dom"/>
</dbReference>
<evidence type="ECO:0000256" key="4">
    <source>
        <dbReference type="ARBA" id="ARBA00022527"/>
    </source>
</evidence>
<dbReference type="InParanoid" id="A0A2G5C6Q6"/>
<keyword evidence="5" id="KW-0808">Transferase</keyword>
<dbReference type="SUPFAM" id="SSF52540">
    <property type="entry name" value="P-loop containing nucleoside triphosphate hydrolases"/>
    <property type="match status" value="1"/>
</dbReference>
<dbReference type="Gene3D" id="1.10.10.10">
    <property type="entry name" value="Winged helix-like DNA-binding domain superfamily/Winged helix DNA-binding domain"/>
    <property type="match status" value="1"/>
</dbReference>
<keyword evidence="19" id="KW-1185">Reference proteome</keyword>
<dbReference type="Proteomes" id="UP000230069">
    <property type="component" value="Unassembled WGS sequence"/>
</dbReference>
<dbReference type="GO" id="GO:0043531">
    <property type="term" value="F:ADP binding"/>
    <property type="evidence" value="ECO:0007669"/>
    <property type="project" value="InterPro"/>
</dbReference>
<dbReference type="Gene3D" id="3.40.50.300">
    <property type="entry name" value="P-loop containing nucleotide triphosphate hydrolases"/>
    <property type="match status" value="1"/>
</dbReference>
<feature type="domain" description="Protein kinase" evidence="17">
    <location>
        <begin position="41"/>
        <end position="320"/>
    </location>
</feature>
<dbReference type="EMBL" id="KZ305102">
    <property type="protein sequence ID" value="PIA26911.1"/>
    <property type="molecule type" value="Genomic_DNA"/>
</dbReference>
<reference evidence="18 19" key="1">
    <citation type="submission" date="2017-09" db="EMBL/GenBank/DDBJ databases">
        <title>WGS assembly of Aquilegia coerulea Goldsmith.</title>
        <authorList>
            <person name="Hodges S."/>
            <person name="Kramer E."/>
            <person name="Nordborg M."/>
            <person name="Tomkins J."/>
            <person name="Borevitz J."/>
            <person name="Derieg N."/>
            <person name="Yan J."/>
            <person name="Mihaltcheva S."/>
            <person name="Hayes R.D."/>
            <person name="Rokhsar D."/>
        </authorList>
    </citation>
    <scope>NUCLEOTIDE SEQUENCE [LARGE SCALE GENOMIC DNA]</scope>
    <source>
        <strain evidence="19">cv. Goldsmith</strain>
    </source>
</reference>
<dbReference type="FunFam" id="1.10.510.10:FF:001023">
    <property type="entry name" value="Os07g0541700 protein"/>
    <property type="match status" value="1"/>
</dbReference>
<evidence type="ECO:0000256" key="11">
    <source>
        <dbReference type="ARBA" id="ARBA00022840"/>
    </source>
</evidence>
<dbReference type="InterPro" id="IPR008271">
    <property type="entry name" value="Ser/Thr_kinase_AS"/>
</dbReference>
<evidence type="ECO:0000256" key="16">
    <source>
        <dbReference type="PROSITE-ProRule" id="PRU10141"/>
    </source>
</evidence>
<keyword evidence="8 16" id="KW-0547">Nucleotide-binding</keyword>
<dbReference type="Pfam" id="PF23247">
    <property type="entry name" value="LRR_RPS2"/>
    <property type="match status" value="1"/>
</dbReference>
<dbReference type="InterPro" id="IPR042197">
    <property type="entry name" value="Apaf_helical"/>
</dbReference>
<evidence type="ECO:0000256" key="9">
    <source>
        <dbReference type="ARBA" id="ARBA00022777"/>
    </source>
</evidence>
<dbReference type="Pfam" id="PF23559">
    <property type="entry name" value="WHD_DRP"/>
    <property type="match status" value="1"/>
</dbReference>
<evidence type="ECO:0000256" key="14">
    <source>
        <dbReference type="ARBA" id="ARBA00047899"/>
    </source>
</evidence>
<accession>A0A2G5C6Q6</accession>
<dbReference type="GO" id="GO:0006952">
    <property type="term" value="P:defense response"/>
    <property type="evidence" value="ECO:0007669"/>
    <property type="project" value="UniProtKB-KW"/>
</dbReference>
<keyword evidence="4" id="KW-0723">Serine/threonine-protein kinase</keyword>
<dbReference type="PROSITE" id="PS00107">
    <property type="entry name" value="PROTEIN_KINASE_ATP"/>
    <property type="match status" value="1"/>
</dbReference>
<dbReference type="EC" id="2.7.11.1" evidence="3"/>
<keyword evidence="12" id="KW-1133">Transmembrane helix</keyword>
<dbReference type="SMART" id="SM00220">
    <property type="entry name" value="S_TKc"/>
    <property type="match status" value="1"/>
</dbReference>
<keyword evidence="10" id="KW-0611">Plant defense</keyword>
<dbReference type="PANTHER" id="PTHR33463">
    <property type="entry name" value="NB-ARC DOMAIN-CONTAINING PROTEIN-RELATED"/>
    <property type="match status" value="1"/>
</dbReference>
<name>A0A2G5C6Q6_AQUCA</name>
<dbReference type="SUPFAM" id="SSF56112">
    <property type="entry name" value="Protein kinase-like (PK-like)"/>
    <property type="match status" value="1"/>
</dbReference>
<dbReference type="GO" id="GO:0005524">
    <property type="term" value="F:ATP binding"/>
    <property type="evidence" value="ECO:0007669"/>
    <property type="project" value="UniProtKB-UniRule"/>
</dbReference>
<dbReference type="InterPro" id="IPR017441">
    <property type="entry name" value="Protein_kinase_ATP_BS"/>
</dbReference>